<dbReference type="SUPFAM" id="SSF51735">
    <property type="entry name" value="NAD(P)-binding Rossmann-fold domains"/>
    <property type="match status" value="1"/>
</dbReference>
<feature type="non-terminal residue" evidence="2">
    <location>
        <position position="110"/>
    </location>
</feature>
<evidence type="ECO:0000313" key="2">
    <source>
        <dbReference type="EMBL" id="GAH29709.1"/>
    </source>
</evidence>
<dbReference type="InterPro" id="IPR036291">
    <property type="entry name" value="NAD(P)-bd_dom_sf"/>
</dbReference>
<organism evidence="2">
    <name type="scientific">marine sediment metagenome</name>
    <dbReference type="NCBI Taxonomy" id="412755"/>
    <lineage>
        <taxon>unclassified sequences</taxon>
        <taxon>metagenomes</taxon>
        <taxon>ecological metagenomes</taxon>
    </lineage>
</organism>
<reference evidence="2" key="1">
    <citation type="journal article" date="2014" name="Front. Microbiol.">
        <title>High frequency of phylogenetically diverse reductive dehalogenase-homologous genes in deep subseafloor sedimentary metagenomes.</title>
        <authorList>
            <person name="Kawai M."/>
            <person name="Futagami T."/>
            <person name="Toyoda A."/>
            <person name="Takaki Y."/>
            <person name="Nishi S."/>
            <person name="Hori S."/>
            <person name="Arai W."/>
            <person name="Tsubouchi T."/>
            <person name="Morono Y."/>
            <person name="Uchiyama I."/>
            <person name="Ito T."/>
            <person name="Fujiyama A."/>
            <person name="Inagaki F."/>
            <person name="Takami H."/>
        </authorList>
    </citation>
    <scope>NUCLEOTIDE SEQUENCE</scope>
    <source>
        <strain evidence="2">Expedition CK06-06</strain>
    </source>
</reference>
<name>X1FJZ3_9ZZZZ</name>
<dbReference type="GO" id="GO:0030145">
    <property type="term" value="F:manganese ion binding"/>
    <property type="evidence" value="ECO:0007669"/>
    <property type="project" value="TreeGrafter"/>
</dbReference>
<dbReference type="Gene3D" id="3.40.50.720">
    <property type="entry name" value="NAD(P)-binding Rossmann-like Domain"/>
    <property type="match status" value="1"/>
</dbReference>
<dbReference type="InterPro" id="IPR003821">
    <property type="entry name" value="DXP_reductoisomerase"/>
</dbReference>
<gene>
    <name evidence="2" type="ORF">S03H2_03187</name>
</gene>
<dbReference type="PANTHER" id="PTHR30525">
    <property type="entry name" value="1-DEOXY-D-XYLULOSE 5-PHOSPHATE REDUCTOISOMERASE"/>
    <property type="match status" value="1"/>
</dbReference>
<dbReference type="Pfam" id="PF02670">
    <property type="entry name" value="DXP_reductoisom"/>
    <property type="match status" value="1"/>
</dbReference>
<comment type="caution">
    <text evidence="2">The sequence shown here is derived from an EMBL/GenBank/DDBJ whole genome shotgun (WGS) entry which is preliminary data.</text>
</comment>
<sequence length="110" mass="12527">MVSIEIRSTKKEKLKAKKRVAILGSTGSVGKQALEVVENLKDEIEVVALSANRNIQELENQILKFNPEAVWVTDKKSAEKLRNNLKKLPKKITEKLNKEKRRNKVSYNLG</sequence>
<dbReference type="AlphaFoldDB" id="X1FJZ3"/>
<proteinExistence type="predicted"/>
<evidence type="ECO:0000259" key="1">
    <source>
        <dbReference type="Pfam" id="PF02670"/>
    </source>
</evidence>
<dbReference type="PANTHER" id="PTHR30525:SF0">
    <property type="entry name" value="1-DEOXY-D-XYLULOSE 5-PHOSPHATE REDUCTOISOMERASE, CHLOROPLASTIC"/>
    <property type="match status" value="1"/>
</dbReference>
<dbReference type="EMBL" id="BARU01001151">
    <property type="protein sequence ID" value="GAH29709.1"/>
    <property type="molecule type" value="Genomic_DNA"/>
</dbReference>
<protein>
    <recommendedName>
        <fullName evidence="1">1-deoxy-D-xylulose 5-phosphate reductoisomerase N-terminal domain-containing protein</fullName>
    </recommendedName>
</protein>
<feature type="domain" description="1-deoxy-D-xylulose 5-phosphate reductoisomerase N-terminal" evidence="1">
    <location>
        <begin position="20"/>
        <end position="91"/>
    </location>
</feature>
<dbReference type="GO" id="GO:0051484">
    <property type="term" value="P:isopentenyl diphosphate biosynthetic process, methylerythritol 4-phosphate pathway involved in terpenoid biosynthetic process"/>
    <property type="evidence" value="ECO:0007669"/>
    <property type="project" value="TreeGrafter"/>
</dbReference>
<accession>X1FJZ3</accession>
<dbReference type="InterPro" id="IPR013512">
    <property type="entry name" value="DXP_reductoisomerase_N"/>
</dbReference>
<dbReference type="GO" id="GO:0070402">
    <property type="term" value="F:NADPH binding"/>
    <property type="evidence" value="ECO:0007669"/>
    <property type="project" value="InterPro"/>
</dbReference>
<dbReference type="GO" id="GO:0030604">
    <property type="term" value="F:1-deoxy-D-xylulose-5-phosphate reductoisomerase activity"/>
    <property type="evidence" value="ECO:0007669"/>
    <property type="project" value="InterPro"/>
</dbReference>